<evidence type="ECO:0000256" key="1">
    <source>
        <dbReference type="SAM" id="SignalP"/>
    </source>
</evidence>
<gene>
    <name evidence="3" type="ORF">ACFFJ8_03490</name>
</gene>
<keyword evidence="4" id="KW-1185">Reference proteome</keyword>
<accession>A0ABV6J3I0</accession>
<evidence type="ECO:0000313" key="3">
    <source>
        <dbReference type="EMBL" id="MFC0390435.1"/>
    </source>
</evidence>
<feature type="domain" description="BIG2" evidence="2">
    <location>
        <begin position="51"/>
        <end position="124"/>
    </location>
</feature>
<sequence length="728" mass="76652">MMSRQKSSPARTLRAALAAGLALVLMLSAMSGAAIAAEETVTGIAFETVPSPAKIYIDDETIALRANATISGATSAKDVTLDAVWTSSNTSAIKVDKGILTAISSGTSTIRAQYKGFTVSVIMTSEYKYDSITMKSNGVALDEKEDVELGANPSYTLTAAKGDTDTEITKLASWTSSNETVATVSEGKVTLLAAGETTITAKYRGRTDSVKLKVTSPYKKLTITPRSLMEFEIGDPTKSVTASAERINGGANDVLTDKVTWLSANTAVATVEKGVVTAVGAGTTTITADYLGVSDSFTVVVRPPYEAMRITPDLAQHILLKDKGTGIQFKVEALDPPASPIDVTSSATWTSDNVFAATVSDSGLVTPKAIGKTTIKAEYKGISRQVVVTVYPSISKLEVAKDKVDVFVDDTVTMPKVTAKSLTDEIVDVSDLVKWTSNDNTVVTLDDDKWVAKKVGTATMTAEIDGNTVTVKVTVNEKPLILIPEVSEMSIVIGQEVKLPTINVTYESGNEADVSSLVTWKTTSTNILVKAPNVRGLVKTTATLTATYLGKSTTVRVTVEEEITKIYVEATSLLLNPGRSKSIKVTGVYKSGKSVSLGSKMNWTIDPDTLATVKGATVKALVEGTGKLSGSYQGKAVQIALVVKQKLNKLTTSDKSLLLAVGGTGTFKITGEYVGGRLVDATNSAVWTSSKASVVKVEDGVVTAIAKGTATIKATFEGKSVSMRVTVK</sequence>
<protein>
    <submittedName>
        <fullName evidence="3">Ig domain-containing protein</fullName>
    </submittedName>
</protein>
<feature type="signal peptide" evidence="1">
    <location>
        <begin position="1"/>
        <end position="36"/>
    </location>
</feature>
<dbReference type="Pfam" id="PF02368">
    <property type="entry name" value="Big_2"/>
    <property type="match status" value="2"/>
</dbReference>
<dbReference type="Gene3D" id="2.60.40.1080">
    <property type="match status" value="8"/>
</dbReference>
<dbReference type="RefSeq" id="WP_204820065.1">
    <property type="nucleotide sequence ID" value="NZ_JANHOF010000010.1"/>
</dbReference>
<dbReference type="Proteomes" id="UP001589818">
    <property type="component" value="Unassembled WGS sequence"/>
</dbReference>
<keyword evidence="1" id="KW-0732">Signal</keyword>
<comment type="caution">
    <text evidence="3">The sequence shown here is derived from an EMBL/GenBank/DDBJ whole genome shotgun (WGS) entry which is preliminary data.</text>
</comment>
<evidence type="ECO:0000313" key="4">
    <source>
        <dbReference type="Proteomes" id="UP001589818"/>
    </source>
</evidence>
<dbReference type="EMBL" id="JBHLVF010000008">
    <property type="protein sequence ID" value="MFC0390435.1"/>
    <property type="molecule type" value="Genomic_DNA"/>
</dbReference>
<name>A0ABV6J3I0_9BACL</name>
<feature type="domain" description="BIG2" evidence="2">
    <location>
        <begin position="227"/>
        <end position="300"/>
    </location>
</feature>
<proteinExistence type="predicted"/>
<dbReference type="SMART" id="SM00635">
    <property type="entry name" value="BID_2"/>
    <property type="match status" value="7"/>
</dbReference>
<feature type="domain" description="BIG2" evidence="2">
    <location>
        <begin position="646"/>
        <end position="726"/>
    </location>
</feature>
<evidence type="ECO:0000259" key="2">
    <source>
        <dbReference type="SMART" id="SM00635"/>
    </source>
</evidence>
<feature type="domain" description="BIG2" evidence="2">
    <location>
        <begin position="476"/>
        <end position="558"/>
    </location>
</feature>
<organism evidence="3 4">
    <name type="scientific">Paenibacillus mendelii</name>
    <dbReference type="NCBI Taxonomy" id="206163"/>
    <lineage>
        <taxon>Bacteria</taxon>
        <taxon>Bacillati</taxon>
        <taxon>Bacillota</taxon>
        <taxon>Bacilli</taxon>
        <taxon>Bacillales</taxon>
        <taxon>Paenibacillaceae</taxon>
        <taxon>Paenibacillus</taxon>
    </lineage>
</organism>
<feature type="domain" description="BIG2" evidence="2">
    <location>
        <begin position="562"/>
        <end position="642"/>
    </location>
</feature>
<feature type="chain" id="PRO_5046123099" evidence="1">
    <location>
        <begin position="37"/>
        <end position="728"/>
    </location>
</feature>
<reference evidence="3 4" key="1">
    <citation type="submission" date="2024-09" db="EMBL/GenBank/DDBJ databases">
        <authorList>
            <person name="Sun Q."/>
            <person name="Mori K."/>
        </authorList>
    </citation>
    <scope>NUCLEOTIDE SEQUENCE [LARGE SCALE GENOMIC DNA]</scope>
    <source>
        <strain evidence="3 4">CCM 4839</strain>
    </source>
</reference>
<dbReference type="SUPFAM" id="SSF49373">
    <property type="entry name" value="Invasin/intimin cell-adhesion fragments"/>
    <property type="match status" value="5"/>
</dbReference>
<dbReference type="InterPro" id="IPR003343">
    <property type="entry name" value="Big_2"/>
</dbReference>
<dbReference type="InterPro" id="IPR008964">
    <property type="entry name" value="Invasin/intimin_cell_adhesion"/>
</dbReference>
<feature type="domain" description="BIG2" evidence="2">
    <location>
        <begin position="304"/>
        <end position="389"/>
    </location>
</feature>
<feature type="domain" description="BIG2" evidence="2">
    <location>
        <begin position="135"/>
        <end position="213"/>
    </location>
</feature>